<sequence>MLRPPTWAFMKIHWFERLRISTWSYGGRQYRYLTDEDLLSGLVR</sequence>
<dbReference type="Proteomes" id="UP000230066">
    <property type="component" value="Unassembled WGS sequence"/>
</dbReference>
<accession>A0A4E0R948</accession>
<protein>
    <submittedName>
        <fullName evidence="1">Uncharacterized protein</fullName>
    </submittedName>
</protein>
<evidence type="ECO:0000313" key="2">
    <source>
        <dbReference type="Proteomes" id="UP000230066"/>
    </source>
</evidence>
<name>A0A4E0R948_FASHE</name>
<evidence type="ECO:0000313" key="1">
    <source>
        <dbReference type="EMBL" id="THD22401.1"/>
    </source>
</evidence>
<gene>
    <name evidence="1" type="ORF">D915_006705</name>
</gene>
<reference evidence="1" key="1">
    <citation type="submission" date="2019-03" db="EMBL/GenBank/DDBJ databases">
        <title>Improved annotation for the trematode Fasciola hepatica.</title>
        <authorList>
            <person name="Choi Y.-J."/>
            <person name="Martin J."/>
            <person name="Mitreva M."/>
        </authorList>
    </citation>
    <scope>NUCLEOTIDE SEQUENCE [LARGE SCALE GENOMIC DNA]</scope>
</reference>
<comment type="caution">
    <text evidence="1">The sequence shown here is derived from an EMBL/GenBank/DDBJ whole genome shotgun (WGS) entry which is preliminary data.</text>
</comment>
<dbReference type="AlphaFoldDB" id="A0A4E0R948"/>
<keyword evidence="2" id="KW-1185">Reference proteome</keyword>
<proteinExistence type="predicted"/>
<organism evidence="1 2">
    <name type="scientific">Fasciola hepatica</name>
    <name type="common">Liver fluke</name>
    <dbReference type="NCBI Taxonomy" id="6192"/>
    <lineage>
        <taxon>Eukaryota</taxon>
        <taxon>Metazoa</taxon>
        <taxon>Spiralia</taxon>
        <taxon>Lophotrochozoa</taxon>
        <taxon>Platyhelminthes</taxon>
        <taxon>Trematoda</taxon>
        <taxon>Digenea</taxon>
        <taxon>Plagiorchiida</taxon>
        <taxon>Echinostomata</taxon>
        <taxon>Echinostomatoidea</taxon>
        <taxon>Fasciolidae</taxon>
        <taxon>Fasciola</taxon>
    </lineage>
</organism>
<dbReference type="EMBL" id="JXXN02002787">
    <property type="protein sequence ID" value="THD22401.1"/>
    <property type="molecule type" value="Genomic_DNA"/>
</dbReference>